<comment type="caution">
    <text evidence="2">The sequence shown here is derived from an EMBL/GenBank/DDBJ whole genome shotgun (WGS) entry which is preliminary data.</text>
</comment>
<dbReference type="EMBL" id="JBHMFC010000066">
    <property type="protein sequence ID" value="MFB9057243.1"/>
    <property type="molecule type" value="Genomic_DNA"/>
</dbReference>
<feature type="transmembrane region" description="Helical" evidence="1">
    <location>
        <begin position="201"/>
        <end position="220"/>
    </location>
</feature>
<name>A0ABV5FCS4_9FLAO</name>
<organism evidence="2 3">
    <name type="scientific">Mariniflexile ostreae</name>
    <dbReference type="NCBI Taxonomy" id="1520892"/>
    <lineage>
        <taxon>Bacteria</taxon>
        <taxon>Pseudomonadati</taxon>
        <taxon>Bacteroidota</taxon>
        <taxon>Flavobacteriia</taxon>
        <taxon>Flavobacteriales</taxon>
        <taxon>Flavobacteriaceae</taxon>
        <taxon>Mariniflexile</taxon>
    </lineage>
</organism>
<feature type="transmembrane region" description="Helical" evidence="1">
    <location>
        <begin position="137"/>
        <end position="154"/>
    </location>
</feature>
<feature type="transmembrane region" description="Helical" evidence="1">
    <location>
        <begin position="7"/>
        <end position="28"/>
    </location>
</feature>
<accession>A0ABV5FCS4</accession>
<keyword evidence="3" id="KW-1185">Reference proteome</keyword>
<feature type="transmembrane region" description="Helical" evidence="1">
    <location>
        <begin position="160"/>
        <end position="180"/>
    </location>
</feature>
<evidence type="ECO:0000313" key="3">
    <source>
        <dbReference type="Proteomes" id="UP001589585"/>
    </source>
</evidence>
<feature type="transmembrane region" description="Helical" evidence="1">
    <location>
        <begin position="232"/>
        <end position="249"/>
    </location>
</feature>
<feature type="transmembrane region" description="Helical" evidence="1">
    <location>
        <begin position="40"/>
        <end position="60"/>
    </location>
</feature>
<feature type="transmembrane region" description="Helical" evidence="1">
    <location>
        <begin position="256"/>
        <end position="276"/>
    </location>
</feature>
<proteinExistence type="predicted"/>
<feature type="transmembrane region" description="Helical" evidence="1">
    <location>
        <begin position="72"/>
        <end position="92"/>
    </location>
</feature>
<protein>
    <recommendedName>
        <fullName evidence="4">UbiA prenyltransferase family protein</fullName>
    </recommendedName>
</protein>
<feature type="transmembrane region" description="Helical" evidence="1">
    <location>
        <begin position="98"/>
        <end position="117"/>
    </location>
</feature>
<evidence type="ECO:0000313" key="2">
    <source>
        <dbReference type="EMBL" id="MFB9057243.1"/>
    </source>
</evidence>
<keyword evidence="1" id="KW-0812">Transmembrane</keyword>
<evidence type="ECO:0000256" key="1">
    <source>
        <dbReference type="SAM" id="Phobius"/>
    </source>
</evidence>
<sequence length="277" mass="32063">MKFLKPLLNFYINSSIHVAFAVFSLSWLTLIQFGLAYDGIVLPFVFFATITGYNFVKYYAMAKFHHRNLPVWLKWIQVWSFICFTLVCYYGVQLQGETLCWIATCGLATFFYAMPFFSKRLATEAQQNLRNVKGLKIYIIALSWVGVTVFLPLAESHRVIRLDVVLVAVQRVLFVMVLMLPFEIRDLKYDSPKLNTIPQKLGLKKTKTLGAFLLMIILVLEALRNEVSFNDKGILLVVVLVTFLFLMFSNKEQNRYYCSLWVESVSILWLVLMVLLS</sequence>
<keyword evidence="1" id="KW-1133">Transmembrane helix</keyword>
<gene>
    <name evidence="2" type="ORF">ACFFU9_10880</name>
</gene>
<evidence type="ECO:0008006" key="4">
    <source>
        <dbReference type="Google" id="ProtNLM"/>
    </source>
</evidence>
<dbReference type="RefSeq" id="WP_379861467.1">
    <property type="nucleotide sequence ID" value="NZ_JBHMFC010000066.1"/>
</dbReference>
<keyword evidence="1" id="KW-0472">Membrane</keyword>
<reference evidence="2 3" key="1">
    <citation type="submission" date="2024-09" db="EMBL/GenBank/DDBJ databases">
        <authorList>
            <person name="Sun Q."/>
            <person name="Mori K."/>
        </authorList>
    </citation>
    <scope>NUCLEOTIDE SEQUENCE [LARGE SCALE GENOMIC DNA]</scope>
    <source>
        <strain evidence="2 3">CECT 8622</strain>
    </source>
</reference>
<dbReference type="Proteomes" id="UP001589585">
    <property type="component" value="Unassembled WGS sequence"/>
</dbReference>